<keyword evidence="1" id="KW-1185">Reference proteome</keyword>
<dbReference type="Proteomes" id="UP000790787">
    <property type="component" value="Chromosome 9"/>
</dbReference>
<evidence type="ECO:0000313" key="2">
    <source>
        <dbReference type="RefSeq" id="XP_075077033.1"/>
    </source>
</evidence>
<dbReference type="RefSeq" id="XP_075077033.1">
    <property type="nucleotide sequence ID" value="XM_075220932.1"/>
</dbReference>
<name>A0AC58RWG5_TOBAC</name>
<gene>
    <name evidence="2" type="primary">LOC142163793</name>
</gene>
<sequence length="257" mass="28440">MEEYLQQLHSIASSLRSIGKPVTDEDLVAQALQGLPSSYRTFISGLNAAGSLPSFIALRPLLLTEEAHISENPSENSNSQTALLASTHKQSTTNSPTNGLSHRKSFSYGRGRGRNQKGNNGRGREYYNQQYNPSFSSPWSGSHSKSRPSFSANGILGRPPTQCQICFHFNHTALECKNRFNHSFAHNNLPKTFAAMNVEEMQPTIWYPDSGASAHMTNDPSLLSSPTPYTGSSQVMVTHSLKFFQHLMFSDNSQRDI</sequence>
<organism evidence="1 2">
    <name type="scientific">Nicotiana tabacum</name>
    <name type="common">Common tobacco</name>
    <dbReference type="NCBI Taxonomy" id="4097"/>
    <lineage>
        <taxon>Eukaryota</taxon>
        <taxon>Viridiplantae</taxon>
        <taxon>Streptophyta</taxon>
        <taxon>Embryophyta</taxon>
        <taxon>Tracheophyta</taxon>
        <taxon>Spermatophyta</taxon>
        <taxon>Magnoliopsida</taxon>
        <taxon>eudicotyledons</taxon>
        <taxon>Gunneridae</taxon>
        <taxon>Pentapetalae</taxon>
        <taxon>asterids</taxon>
        <taxon>lamiids</taxon>
        <taxon>Solanales</taxon>
        <taxon>Solanaceae</taxon>
        <taxon>Nicotianoideae</taxon>
        <taxon>Nicotianeae</taxon>
        <taxon>Nicotiana</taxon>
    </lineage>
</organism>
<protein>
    <submittedName>
        <fullName evidence="2">Uncharacterized protein LOC142163793</fullName>
    </submittedName>
</protein>
<proteinExistence type="predicted"/>
<accession>A0AC58RWG5</accession>
<reference evidence="2" key="2">
    <citation type="submission" date="2025-08" db="UniProtKB">
        <authorList>
            <consortium name="RefSeq"/>
        </authorList>
    </citation>
    <scope>IDENTIFICATION</scope>
    <source>
        <tissue evidence="2">Leaf</tissue>
    </source>
</reference>
<reference evidence="1" key="1">
    <citation type="journal article" date="2014" name="Nat. Commun.">
        <title>The tobacco genome sequence and its comparison with those of tomato and potato.</title>
        <authorList>
            <person name="Sierro N."/>
            <person name="Battey J.N."/>
            <person name="Ouadi S."/>
            <person name="Bakaher N."/>
            <person name="Bovet L."/>
            <person name="Willig A."/>
            <person name="Goepfert S."/>
            <person name="Peitsch M.C."/>
            <person name="Ivanov N.V."/>
        </authorList>
    </citation>
    <scope>NUCLEOTIDE SEQUENCE [LARGE SCALE GENOMIC DNA]</scope>
</reference>
<evidence type="ECO:0000313" key="1">
    <source>
        <dbReference type="Proteomes" id="UP000790787"/>
    </source>
</evidence>